<keyword evidence="5" id="KW-0560">Oxidoreductase</keyword>
<protein>
    <submittedName>
        <fullName evidence="7">FAD-binding protein</fullName>
    </submittedName>
</protein>
<evidence type="ECO:0000313" key="7">
    <source>
        <dbReference type="EMBL" id="MWC00200.1"/>
    </source>
</evidence>
<comment type="similarity">
    <text evidence="2">Belongs to the oxygen-dependent FAD-linked oxidoreductase family.</text>
</comment>
<organism evidence="7 8">
    <name type="scientific">Agromyces seonyuensis</name>
    <dbReference type="NCBI Taxonomy" id="2662446"/>
    <lineage>
        <taxon>Bacteria</taxon>
        <taxon>Bacillati</taxon>
        <taxon>Actinomycetota</taxon>
        <taxon>Actinomycetes</taxon>
        <taxon>Micrococcales</taxon>
        <taxon>Microbacteriaceae</taxon>
        <taxon>Agromyces</taxon>
    </lineage>
</organism>
<accession>A0A6I4P6H0</accession>
<dbReference type="InterPro" id="IPR016166">
    <property type="entry name" value="FAD-bd_PCMH"/>
</dbReference>
<dbReference type="RefSeq" id="WP_160426841.1">
    <property type="nucleotide sequence ID" value="NZ_WSTA01000111.1"/>
</dbReference>
<evidence type="ECO:0000256" key="2">
    <source>
        <dbReference type="ARBA" id="ARBA00005466"/>
    </source>
</evidence>
<dbReference type="InterPro" id="IPR036318">
    <property type="entry name" value="FAD-bd_PCMH-like_sf"/>
</dbReference>
<dbReference type="SUPFAM" id="SSF56176">
    <property type="entry name" value="FAD-binding/transporter-associated domain-like"/>
    <property type="match status" value="1"/>
</dbReference>
<comment type="cofactor">
    <cofactor evidence="1">
        <name>FAD</name>
        <dbReference type="ChEBI" id="CHEBI:57692"/>
    </cofactor>
</comment>
<dbReference type="PROSITE" id="PS51387">
    <property type="entry name" value="FAD_PCMH"/>
    <property type="match status" value="1"/>
</dbReference>
<evidence type="ECO:0000313" key="8">
    <source>
        <dbReference type="Proteomes" id="UP000438182"/>
    </source>
</evidence>
<evidence type="ECO:0000256" key="1">
    <source>
        <dbReference type="ARBA" id="ARBA00001974"/>
    </source>
</evidence>
<proteinExistence type="inferred from homology"/>
<keyword evidence="4" id="KW-0274">FAD</keyword>
<evidence type="ECO:0000256" key="4">
    <source>
        <dbReference type="ARBA" id="ARBA00022827"/>
    </source>
</evidence>
<dbReference type="Gene3D" id="3.30.465.10">
    <property type="match status" value="1"/>
</dbReference>
<dbReference type="InterPro" id="IPR006094">
    <property type="entry name" value="Oxid_FAD_bind_N"/>
</dbReference>
<dbReference type="Proteomes" id="UP000438182">
    <property type="component" value="Unassembled WGS sequence"/>
</dbReference>
<keyword evidence="3" id="KW-0285">Flavoprotein</keyword>
<name>A0A6I4P6H0_9MICO</name>
<dbReference type="PANTHER" id="PTHR42973">
    <property type="entry name" value="BINDING OXIDOREDUCTASE, PUTATIVE (AFU_ORTHOLOGUE AFUA_1G17690)-RELATED"/>
    <property type="match status" value="1"/>
</dbReference>
<dbReference type="PANTHER" id="PTHR42973:SF39">
    <property type="entry name" value="FAD-BINDING PCMH-TYPE DOMAIN-CONTAINING PROTEIN"/>
    <property type="match status" value="1"/>
</dbReference>
<dbReference type="AlphaFoldDB" id="A0A6I4P6H0"/>
<dbReference type="Gene3D" id="3.40.462.20">
    <property type="match status" value="1"/>
</dbReference>
<sequence length="455" mass="46711">MSIIDERPGLDRRLDPLARALGARLIGPGDPTWDAARAAWHLGADQHPLAVVVPDGVEEARLVLEVARDAGARVSVQPSGHGAGASLEGTILVRPSAFDELAVDADAGTLRLGSALRWQDALAALAGTGRIAPAGSSGVVTPAGYLLNGGHSWFSRTLGAGARSLRAVELLTADGELRRIDDASDPEAAWAIRGAGGALGIVTALELDLAAETELVGGSIVLGWDDAPAVLALLAELAETAPPELEVHAAIMRMPDAPMLPPELRGARFVELQSVYRGSAEAAEPWFARLRAAGTVQRESLRPFGIEALASIAAEPSDPSPGDGFGTFARDLSPATAARLFGVFDDPASAGLVALTFRLLGGALASGDGLPSIVGAVEEPVIVGTLGFGPPDLVEPGFAALRAALGDADSGRAFATFLREPSYAGAYDAESLARARAVKASLDPEGRFVGSRAYG</sequence>
<evidence type="ECO:0000256" key="5">
    <source>
        <dbReference type="ARBA" id="ARBA00023002"/>
    </source>
</evidence>
<reference evidence="7 8" key="1">
    <citation type="submission" date="2019-12" db="EMBL/GenBank/DDBJ databases">
        <authorList>
            <person name="Kim Y.S."/>
        </authorList>
    </citation>
    <scope>NUCLEOTIDE SEQUENCE [LARGE SCALE GENOMIC DNA]</scope>
    <source>
        <strain evidence="7 8">MMS17-SY077</strain>
    </source>
</reference>
<keyword evidence="8" id="KW-1185">Reference proteome</keyword>
<evidence type="ECO:0000256" key="3">
    <source>
        <dbReference type="ARBA" id="ARBA00022630"/>
    </source>
</evidence>
<comment type="caution">
    <text evidence="7">The sequence shown here is derived from an EMBL/GenBank/DDBJ whole genome shotgun (WGS) entry which is preliminary data.</text>
</comment>
<feature type="domain" description="FAD-binding PCMH-type" evidence="6">
    <location>
        <begin position="44"/>
        <end position="212"/>
    </location>
</feature>
<dbReference type="InterPro" id="IPR050416">
    <property type="entry name" value="FAD-linked_Oxidoreductase"/>
</dbReference>
<dbReference type="InterPro" id="IPR016169">
    <property type="entry name" value="FAD-bd_PCMH_sub2"/>
</dbReference>
<evidence type="ECO:0000259" key="6">
    <source>
        <dbReference type="PROSITE" id="PS51387"/>
    </source>
</evidence>
<dbReference type="GO" id="GO:0016491">
    <property type="term" value="F:oxidoreductase activity"/>
    <property type="evidence" value="ECO:0007669"/>
    <property type="project" value="UniProtKB-KW"/>
</dbReference>
<dbReference type="GO" id="GO:0071949">
    <property type="term" value="F:FAD binding"/>
    <property type="evidence" value="ECO:0007669"/>
    <property type="project" value="InterPro"/>
</dbReference>
<gene>
    <name evidence="7" type="ORF">GB864_16790</name>
</gene>
<dbReference type="EMBL" id="WSTA01000111">
    <property type="protein sequence ID" value="MWC00200.1"/>
    <property type="molecule type" value="Genomic_DNA"/>
</dbReference>
<dbReference type="Pfam" id="PF01565">
    <property type="entry name" value="FAD_binding_4"/>
    <property type="match status" value="1"/>
</dbReference>